<feature type="compositionally biased region" description="Gly residues" evidence="1">
    <location>
        <begin position="306"/>
        <end position="320"/>
    </location>
</feature>
<accession>C0E4E6</accession>
<evidence type="ECO:0000256" key="1">
    <source>
        <dbReference type="SAM" id="MobiDB-lite"/>
    </source>
</evidence>
<dbReference type="HOGENOM" id="CLU_836045_0_0_11"/>
<feature type="compositionally biased region" description="Basic and acidic residues" evidence="1">
    <location>
        <begin position="281"/>
        <end position="290"/>
    </location>
</feature>
<proteinExistence type="predicted"/>
<dbReference type="Proteomes" id="UP000006247">
    <property type="component" value="Unassembled WGS sequence"/>
</dbReference>
<gene>
    <name evidence="2" type="ORF">CORMATOL_01871</name>
</gene>
<sequence length="332" mass="32027">MFEEGLEFPGFCPPAVVGDVGFEGADQGAVFSFGAEGGIDFEEAVGADADEFAGDPGGGCVCWFCYEDDVDVGNVVEFPGAAFAHGDDGELGFDGVVAVDVSYGHGEGGGEGGVGQIGELGGDGAEWHFGLADSAGVFGVGAGQVDGGDTHEEGAVGLFERGFDGGAGGAGAGGPVGAYVVEGVGGGVADQAGGGGTDAAEEFAEHIASGGGVVAEEVPGGGVGDEVVAKDAGCAEESEESDAEYGVGADGVVDVVVVALVVVEGDHESVEGVEGQVGVSRSRERPEDFHAGTIPPAKPGEVADGSGTGEAEGSGGGDVAAGGAWGGHAFSF</sequence>
<evidence type="ECO:0000313" key="2">
    <source>
        <dbReference type="EMBL" id="EEG26596.1"/>
    </source>
</evidence>
<reference evidence="2 3" key="1">
    <citation type="submission" date="2009-01" db="EMBL/GenBank/DDBJ databases">
        <authorList>
            <person name="Fulton L."/>
            <person name="Clifton S."/>
            <person name="Chinwalla A.T."/>
            <person name="Mitreva M."/>
            <person name="Sodergren E."/>
            <person name="Weinstock G."/>
            <person name="Clifton S."/>
            <person name="Dooling D.J."/>
            <person name="Fulton B."/>
            <person name="Minx P."/>
            <person name="Pepin K.H."/>
            <person name="Johnson M."/>
            <person name="Bhonagiri V."/>
            <person name="Nash W.E."/>
            <person name="Mardis E.R."/>
            <person name="Wilson R.K."/>
        </authorList>
    </citation>
    <scope>NUCLEOTIDE SEQUENCE [LARGE SCALE GENOMIC DNA]</scope>
    <source>
        <strain evidence="2 3">ATCC 33806</strain>
    </source>
</reference>
<dbReference type="EMBL" id="ACEB01000024">
    <property type="protein sequence ID" value="EEG26596.1"/>
    <property type="molecule type" value="Genomic_DNA"/>
</dbReference>
<protein>
    <submittedName>
        <fullName evidence="2">Uncharacterized protein</fullName>
    </submittedName>
</protein>
<dbReference type="AlphaFoldDB" id="C0E4E6"/>
<organism evidence="2 3">
    <name type="scientific">Corynebacterium matruchotii ATCC 33806</name>
    <dbReference type="NCBI Taxonomy" id="566549"/>
    <lineage>
        <taxon>Bacteria</taxon>
        <taxon>Bacillati</taxon>
        <taxon>Actinomycetota</taxon>
        <taxon>Actinomycetes</taxon>
        <taxon>Mycobacteriales</taxon>
        <taxon>Corynebacteriaceae</taxon>
        <taxon>Corynebacterium</taxon>
    </lineage>
</organism>
<feature type="region of interest" description="Disordered" evidence="1">
    <location>
        <begin position="270"/>
        <end position="320"/>
    </location>
</feature>
<evidence type="ECO:0000313" key="3">
    <source>
        <dbReference type="Proteomes" id="UP000006247"/>
    </source>
</evidence>
<comment type="caution">
    <text evidence="2">The sequence shown here is derived from an EMBL/GenBank/DDBJ whole genome shotgun (WGS) entry which is preliminary data.</text>
</comment>
<name>C0E4E6_9CORY</name>